<evidence type="ECO:0000313" key="2">
    <source>
        <dbReference type="Proteomes" id="UP000007820"/>
    </source>
</evidence>
<organism evidence="1 2">
    <name type="scientific">Prevotella dentalis (strain ATCC 49559 / DSM 3688 / JCM 13448 / NCTC 12043 / ES 2772)</name>
    <name type="common">Mitsuokella dentalis</name>
    <dbReference type="NCBI Taxonomy" id="908937"/>
    <lineage>
        <taxon>Bacteria</taxon>
        <taxon>Pseudomonadati</taxon>
        <taxon>Bacteroidota</taxon>
        <taxon>Bacteroidia</taxon>
        <taxon>Bacteroidales</taxon>
        <taxon>Prevotellaceae</taxon>
        <taxon>Prevotella</taxon>
    </lineage>
</organism>
<accession>F9D5F2</accession>
<proteinExistence type="predicted"/>
<protein>
    <submittedName>
        <fullName evidence="1">Uncharacterized protein</fullName>
    </submittedName>
</protein>
<name>F9D5F2_PREDD</name>
<sequence length="42" mass="4669">MDIQVTIEARALGFTVRRGPTIKLQMKVSIIKGQDSCESCPF</sequence>
<dbReference type="EMBL" id="AFPW01000035">
    <property type="protein sequence ID" value="EGQ13104.1"/>
    <property type="molecule type" value="Genomic_DNA"/>
</dbReference>
<dbReference type="Proteomes" id="UP000007820">
    <property type="component" value="Unassembled WGS sequence"/>
</dbReference>
<reference evidence="1 2" key="1">
    <citation type="submission" date="2011-04" db="EMBL/GenBank/DDBJ databases">
        <authorList>
            <person name="Muzny D."/>
            <person name="Qin X."/>
            <person name="Deng J."/>
            <person name="Jiang H."/>
            <person name="Liu Y."/>
            <person name="Qu J."/>
            <person name="Song X.-Z."/>
            <person name="Zhang L."/>
            <person name="Thornton R."/>
            <person name="Coyle M."/>
            <person name="Francisco L."/>
            <person name="Jackson L."/>
            <person name="Javaid M."/>
            <person name="Korchina V."/>
            <person name="Kovar C."/>
            <person name="Mata R."/>
            <person name="Mathew T."/>
            <person name="Ngo R."/>
            <person name="Nguyen L."/>
            <person name="Nguyen N."/>
            <person name="Okwuonu G."/>
            <person name="Ongeri F."/>
            <person name="Pham C."/>
            <person name="Simmons D."/>
            <person name="Wilczek-Boney K."/>
            <person name="Hale W."/>
            <person name="Jakkamsetti A."/>
            <person name="Pham P."/>
            <person name="Ruth R."/>
            <person name="San Lucas F."/>
            <person name="Warren J."/>
            <person name="Zhang J."/>
            <person name="Zhao Z."/>
            <person name="Zhou C."/>
            <person name="Zhu D."/>
            <person name="Lee S."/>
            <person name="Bess C."/>
            <person name="Blankenburg K."/>
            <person name="Forbes L."/>
            <person name="Fu Q."/>
            <person name="Gubbala S."/>
            <person name="Hirani K."/>
            <person name="Jayaseelan J.C."/>
            <person name="Lara F."/>
            <person name="Munidasa M."/>
            <person name="Palculict T."/>
            <person name="Patil S."/>
            <person name="Pu L.-L."/>
            <person name="Saada N."/>
            <person name="Tang L."/>
            <person name="Weissenberger G."/>
            <person name="Zhu Y."/>
            <person name="Hemphill L."/>
            <person name="Shang Y."/>
            <person name="Youmans B."/>
            <person name="Ayvaz T."/>
            <person name="Ross M."/>
            <person name="Santibanez J."/>
            <person name="Aqrawi P."/>
            <person name="Gross S."/>
            <person name="Joshi V."/>
            <person name="Fowler G."/>
            <person name="Nazareth L."/>
            <person name="Reid J."/>
            <person name="Worley K."/>
            <person name="Petrosino J."/>
            <person name="Highlander S."/>
            <person name="Gibbs R."/>
        </authorList>
    </citation>
    <scope>NUCLEOTIDE SEQUENCE [LARGE SCALE GENOMIC DNA]</scope>
    <source>
        <strain evidence="1 2">DSM 3688</strain>
    </source>
</reference>
<gene>
    <name evidence="1" type="ORF">HMPREF9136_2080</name>
</gene>
<evidence type="ECO:0000313" key="1">
    <source>
        <dbReference type="EMBL" id="EGQ13104.1"/>
    </source>
</evidence>
<dbReference type="AlphaFoldDB" id="F9D5F2"/>
<comment type="caution">
    <text evidence="1">The sequence shown here is derived from an EMBL/GenBank/DDBJ whole genome shotgun (WGS) entry which is preliminary data.</text>
</comment>